<dbReference type="PANTHER" id="PTHR43877">
    <property type="entry name" value="AMINOALKYLPHOSPHONATE N-ACETYLTRANSFERASE-RELATED-RELATED"/>
    <property type="match status" value="1"/>
</dbReference>
<dbReference type="Gene3D" id="3.40.630.30">
    <property type="match status" value="1"/>
</dbReference>
<keyword evidence="1 4" id="KW-0808">Transferase</keyword>
<dbReference type="RefSeq" id="WP_162883829.1">
    <property type="nucleotide sequence ID" value="NZ_QQSW01000005.1"/>
</dbReference>
<name>A0A4R2KQG9_9GAMM</name>
<keyword evidence="4" id="KW-0687">Ribonucleoprotein</keyword>
<evidence type="ECO:0000259" key="3">
    <source>
        <dbReference type="PROSITE" id="PS51186"/>
    </source>
</evidence>
<reference evidence="4 5" key="1">
    <citation type="submission" date="2019-03" db="EMBL/GenBank/DDBJ databases">
        <title>Genomic Encyclopedia of Type Strains, Phase IV (KMG-IV): sequencing the most valuable type-strain genomes for metagenomic binning, comparative biology and taxonomic classification.</title>
        <authorList>
            <person name="Goeker M."/>
        </authorList>
    </citation>
    <scope>NUCLEOTIDE SEQUENCE [LARGE SCALE GENOMIC DNA]</scope>
    <source>
        <strain evidence="4 5">DSM 23344</strain>
    </source>
</reference>
<dbReference type="Proteomes" id="UP000294980">
    <property type="component" value="Unassembled WGS sequence"/>
</dbReference>
<evidence type="ECO:0000313" key="5">
    <source>
        <dbReference type="Proteomes" id="UP000294980"/>
    </source>
</evidence>
<evidence type="ECO:0000256" key="2">
    <source>
        <dbReference type="ARBA" id="ARBA00023315"/>
    </source>
</evidence>
<dbReference type="InterPro" id="IPR016181">
    <property type="entry name" value="Acyl_CoA_acyltransferase"/>
</dbReference>
<accession>A0A4R2KQG9</accession>
<dbReference type="EMBL" id="SLWX01000006">
    <property type="protein sequence ID" value="TCO75973.1"/>
    <property type="molecule type" value="Genomic_DNA"/>
</dbReference>
<gene>
    <name evidence="4" type="ORF">EV688_106164</name>
</gene>
<dbReference type="InterPro" id="IPR000182">
    <property type="entry name" value="GNAT_dom"/>
</dbReference>
<feature type="domain" description="N-acetyltransferase" evidence="3">
    <location>
        <begin position="4"/>
        <end position="155"/>
    </location>
</feature>
<dbReference type="PROSITE" id="PS51186">
    <property type="entry name" value="GNAT"/>
    <property type="match status" value="1"/>
</dbReference>
<keyword evidence="4" id="KW-0689">Ribosomal protein</keyword>
<organism evidence="4 5">
    <name type="scientific">Chromatocurvus halotolerans</name>
    <dbReference type="NCBI Taxonomy" id="1132028"/>
    <lineage>
        <taxon>Bacteria</taxon>
        <taxon>Pseudomonadati</taxon>
        <taxon>Pseudomonadota</taxon>
        <taxon>Gammaproteobacteria</taxon>
        <taxon>Cellvibrionales</taxon>
        <taxon>Halieaceae</taxon>
        <taxon>Chromatocurvus</taxon>
    </lineage>
</organism>
<proteinExistence type="predicted"/>
<dbReference type="AlphaFoldDB" id="A0A4R2KQG9"/>
<comment type="caution">
    <text evidence="4">The sequence shown here is derived from an EMBL/GenBank/DDBJ whole genome shotgun (WGS) entry which is preliminary data.</text>
</comment>
<dbReference type="GO" id="GO:0005840">
    <property type="term" value="C:ribosome"/>
    <property type="evidence" value="ECO:0007669"/>
    <property type="project" value="UniProtKB-KW"/>
</dbReference>
<keyword evidence="5" id="KW-1185">Reference proteome</keyword>
<sequence>MDSCRIRPAEPGDIEDVLAINSEAPLSALPESWLRDPLLCADAHRLILVAERAEGIIEAFCLAALVLDEASLLLIAVRPGARGKGLGRQLLLALLDGFGPAGIHRCLLEVRESNMAALALYQSCGFARDGRRRGYYPPEAGGKREDAVLMSWTRKVEDHGCA</sequence>
<evidence type="ECO:0000313" key="4">
    <source>
        <dbReference type="EMBL" id="TCO75973.1"/>
    </source>
</evidence>
<protein>
    <submittedName>
        <fullName evidence="4">[SSU ribosomal protein S18P]-alanine acetyltransferase</fullName>
    </submittedName>
</protein>
<dbReference type="SUPFAM" id="SSF55729">
    <property type="entry name" value="Acyl-CoA N-acyltransferases (Nat)"/>
    <property type="match status" value="1"/>
</dbReference>
<keyword evidence="2" id="KW-0012">Acyltransferase</keyword>
<dbReference type="GO" id="GO:0016747">
    <property type="term" value="F:acyltransferase activity, transferring groups other than amino-acyl groups"/>
    <property type="evidence" value="ECO:0007669"/>
    <property type="project" value="InterPro"/>
</dbReference>
<evidence type="ECO:0000256" key="1">
    <source>
        <dbReference type="ARBA" id="ARBA00022679"/>
    </source>
</evidence>
<dbReference type="Pfam" id="PF00583">
    <property type="entry name" value="Acetyltransf_1"/>
    <property type="match status" value="1"/>
</dbReference>
<dbReference type="InterPro" id="IPR050832">
    <property type="entry name" value="Bact_Acetyltransf"/>
</dbReference>